<dbReference type="PANTHER" id="PTHR33392">
    <property type="entry name" value="POLYISOPRENYL-TEICHOIC ACID--PEPTIDOGLYCAN TEICHOIC ACID TRANSFERASE TAGU"/>
    <property type="match status" value="1"/>
</dbReference>
<dbReference type="RefSeq" id="WP_132372046.1">
    <property type="nucleotide sequence ID" value="NZ_SMAN01000013.1"/>
</dbReference>
<dbReference type="PANTHER" id="PTHR33392:SF3">
    <property type="entry name" value="POLYISOPRENYL-TEICHOIC ACID--PEPTIDOGLYCAN TEICHOIC ACID TRANSFERASE TAGT"/>
    <property type="match status" value="1"/>
</dbReference>
<evidence type="ECO:0000256" key="1">
    <source>
        <dbReference type="ARBA" id="ARBA00006068"/>
    </source>
</evidence>
<protein>
    <submittedName>
        <fullName evidence="6">LytR family transcriptional attenuator</fullName>
    </submittedName>
</protein>
<dbReference type="Gene3D" id="3.40.630.190">
    <property type="entry name" value="LCP protein"/>
    <property type="match status" value="1"/>
</dbReference>
<keyword evidence="3" id="KW-0735">Signal-anchor</keyword>
<proteinExistence type="inferred from homology"/>
<comment type="similarity">
    <text evidence="1">Belongs to the LytR/CpsA/Psr (LCP) family.</text>
</comment>
<comment type="caution">
    <text evidence="6">The sequence shown here is derived from an EMBL/GenBank/DDBJ whole genome shotgun (WGS) entry which is preliminary data.</text>
</comment>
<evidence type="ECO:0000259" key="5">
    <source>
        <dbReference type="Pfam" id="PF03816"/>
    </source>
</evidence>
<name>A0A4V2V1C9_9BACI</name>
<dbReference type="Proteomes" id="UP000294650">
    <property type="component" value="Unassembled WGS sequence"/>
</dbReference>
<dbReference type="Pfam" id="PF03816">
    <property type="entry name" value="LytR_cpsA_psr"/>
    <property type="match status" value="1"/>
</dbReference>
<dbReference type="EMBL" id="SMAN01000013">
    <property type="protein sequence ID" value="TCT20462.1"/>
    <property type="molecule type" value="Genomic_DNA"/>
</dbReference>
<evidence type="ECO:0000256" key="3">
    <source>
        <dbReference type="ARBA" id="ARBA00022968"/>
    </source>
</evidence>
<dbReference type="OrthoDB" id="27330at2"/>
<organism evidence="6 7">
    <name type="scientific">Melghiribacillus thermohalophilus</name>
    <dbReference type="NCBI Taxonomy" id="1324956"/>
    <lineage>
        <taxon>Bacteria</taxon>
        <taxon>Bacillati</taxon>
        <taxon>Bacillota</taxon>
        <taxon>Bacilli</taxon>
        <taxon>Bacillales</taxon>
        <taxon>Bacillaceae</taxon>
        <taxon>Melghiribacillus</taxon>
    </lineage>
</organism>
<dbReference type="NCBIfam" id="TIGR00350">
    <property type="entry name" value="lytR_cpsA_psr"/>
    <property type="match status" value="1"/>
</dbReference>
<keyword evidence="4" id="KW-1133">Transmembrane helix</keyword>
<gene>
    <name evidence="6" type="ORF">EDD68_11325</name>
</gene>
<dbReference type="InterPro" id="IPR050922">
    <property type="entry name" value="LytR/CpsA/Psr_CW_biosynth"/>
</dbReference>
<evidence type="ECO:0000256" key="2">
    <source>
        <dbReference type="ARBA" id="ARBA00022692"/>
    </source>
</evidence>
<evidence type="ECO:0000313" key="7">
    <source>
        <dbReference type="Proteomes" id="UP000294650"/>
    </source>
</evidence>
<sequence length="343" mass="38848">MGQKIKRRKKLKWFIGAMVALLIFATGAAVGYAVYLTDMAKDTTEKAQIELKRGDISEKRTESVDPEYDNISVLFLGIDDSNSRNFSESARSDAMVLATFNEKEKSIKLVSIPRDSYVYVPYEGRYDKITHAHTYGGIDASIETVEHLFDVPVDYFVRLNFDAFVEVVDALGGIEFDVPFAISEKNSDDVENAIYLEEGPQHLNGEEALALARTRKYDSDLERGKRQMELLKAIFRKAASIQSIGQYDDVIESLGGNMSTNLSFDEIVSFHDYVMNRKSFNIETLQLQGNHSIIDEIYYYQLDQTNLSKVKETLQAHLELEQSLITDENHPALTQPESYESGL</sequence>
<evidence type="ECO:0000256" key="4">
    <source>
        <dbReference type="ARBA" id="ARBA00022989"/>
    </source>
</evidence>
<keyword evidence="2" id="KW-0812">Transmembrane</keyword>
<dbReference type="GO" id="GO:0071555">
    <property type="term" value="P:cell wall organization"/>
    <property type="evidence" value="ECO:0007669"/>
    <property type="project" value="UniProtKB-KW"/>
</dbReference>
<evidence type="ECO:0000313" key="6">
    <source>
        <dbReference type="EMBL" id="TCT20462.1"/>
    </source>
</evidence>
<keyword evidence="7" id="KW-1185">Reference proteome</keyword>
<feature type="domain" description="Cell envelope-related transcriptional attenuator" evidence="5">
    <location>
        <begin position="91"/>
        <end position="239"/>
    </location>
</feature>
<dbReference type="InterPro" id="IPR004474">
    <property type="entry name" value="LytR_CpsA_psr"/>
</dbReference>
<dbReference type="AlphaFoldDB" id="A0A4V2V1C9"/>
<accession>A0A4V2V1C9</accession>
<reference evidence="6 7" key="1">
    <citation type="submission" date="2019-03" db="EMBL/GenBank/DDBJ databases">
        <title>Genomic Encyclopedia of Type Strains, Phase IV (KMG-IV): sequencing the most valuable type-strain genomes for metagenomic binning, comparative biology and taxonomic classification.</title>
        <authorList>
            <person name="Goeker M."/>
        </authorList>
    </citation>
    <scope>NUCLEOTIDE SEQUENCE [LARGE SCALE GENOMIC DNA]</scope>
    <source>
        <strain evidence="6 7">DSM 25894</strain>
    </source>
</reference>
<keyword evidence="4" id="KW-0472">Membrane</keyword>